<keyword evidence="4" id="KW-1185">Reference proteome</keyword>
<dbReference type="Gene3D" id="1.10.8.270">
    <property type="entry name" value="putative rabgap domain of human tbc1 domain family member 14 like domains"/>
    <property type="match status" value="1"/>
</dbReference>
<dbReference type="PANTHER" id="PTHR47219:SF20">
    <property type="entry name" value="TBC1 DOMAIN FAMILY MEMBER 2B"/>
    <property type="match status" value="1"/>
</dbReference>
<feature type="compositionally biased region" description="Low complexity" evidence="1">
    <location>
        <begin position="110"/>
        <end position="136"/>
    </location>
</feature>
<dbReference type="OrthoDB" id="159449at2759"/>
<evidence type="ECO:0000256" key="1">
    <source>
        <dbReference type="SAM" id="MobiDB-lite"/>
    </source>
</evidence>
<feature type="compositionally biased region" description="Basic and acidic residues" evidence="1">
    <location>
        <begin position="166"/>
        <end position="180"/>
    </location>
</feature>
<dbReference type="Proteomes" id="UP001149813">
    <property type="component" value="Unassembled WGS sequence"/>
</dbReference>
<protein>
    <recommendedName>
        <fullName evidence="2">Rab-GAP TBC domain-containing protein</fullName>
    </recommendedName>
</protein>
<feature type="compositionally biased region" description="Low complexity" evidence="1">
    <location>
        <begin position="452"/>
        <end position="482"/>
    </location>
</feature>
<dbReference type="InterPro" id="IPR050302">
    <property type="entry name" value="Rab_GAP_TBC_domain"/>
</dbReference>
<organism evidence="3 4">
    <name type="scientific">Coemansia erecta</name>
    <dbReference type="NCBI Taxonomy" id="147472"/>
    <lineage>
        <taxon>Eukaryota</taxon>
        <taxon>Fungi</taxon>
        <taxon>Fungi incertae sedis</taxon>
        <taxon>Zoopagomycota</taxon>
        <taxon>Kickxellomycotina</taxon>
        <taxon>Kickxellomycetes</taxon>
        <taxon>Kickxellales</taxon>
        <taxon>Kickxellaceae</taxon>
        <taxon>Coemansia</taxon>
    </lineage>
</organism>
<evidence type="ECO:0000313" key="4">
    <source>
        <dbReference type="Proteomes" id="UP001149813"/>
    </source>
</evidence>
<dbReference type="GO" id="GO:0031267">
    <property type="term" value="F:small GTPase binding"/>
    <property type="evidence" value="ECO:0007669"/>
    <property type="project" value="TreeGrafter"/>
</dbReference>
<feature type="region of interest" description="Disordered" evidence="1">
    <location>
        <begin position="358"/>
        <end position="508"/>
    </location>
</feature>
<dbReference type="PANTHER" id="PTHR47219">
    <property type="entry name" value="RAB GTPASE-ACTIVATING PROTEIN 1-LIKE"/>
    <property type="match status" value="1"/>
</dbReference>
<gene>
    <name evidence="3" type="ORF">LPJ53_002308</name>
</gene>
<feature type="compositionally biased region" description="Acidic residues" evidence="1">
    <location>
        <begin position="66"/>
        <end position="85"/>
    </location>
</feature>
<dbReference type="Gene3D" id="1.10.472.80">
    <property type="entry name" value="Ypt/Rab-GAP domain of gyp1p, domain 3"/>
    <property type="match status" value="1"/>
</dbReference>
<dbReference type="FunFam" id="1.10.8.270:FF:000016">
    <property type="entry name" value="TBC1 domain family member 2A"/>
    <property type="match status" value="1"/>
</dbReference>
<feature type="compositionally biased region" description="Low complexity" evidence="1">
    <location>
        <begin position="399"/>
        <end position="411"/>
    </location>
</feature>
<dbReference type="InterPro" id="IPR035969">
    <property type="entry name" value="Rab-GAP_TBC_sf"/>
</dbReference>
<dbReference type="SMART" id="SM00164">
    <property type="entry name" value="TBC"/>
    <property type="match status" value="1"/>
</dbReference>
<comment type="caution">
    <text evidence="3">The sequence shown here is derived from an EMBL/GenBank/DDBJ whole genome shotgun (WGS) entry which is preliminary data.</text>
</comment>
<reference evidence="3" key="1">
    <citation type="submission" date="2022-07" db="EMBL/GenBank/DDBJ databases">
        <title>Phylogenomic reconstructions and comparative analyses of Kickxellomycotina fungi.</title>
        <authorList>
            <person name="Reynolds N.K."/>
            <person name="Stajich J.E."/>
            <person name="Barry K."/>
            <person name="Grigoriev I.V."/>
            <person name="Crous P."/>
            <person name="Smith M.E."/>
        </authorList>
    </citation>
    <scope>NUCLEOTIDE SEQUENCE</scope>
    <source>
        <strain evidence="3">NBRC 32514</strain>
    </source>
</reference>
<dbReference type="SUPFAM" id="SSF47923">
    <property type="entry name" value="Ypt/Rab-GAP domain of gyp1p"/>
    <property type="match status" value="2"/>
</dbReference>
<feature type="compositionally biased region" description="Basic residues" evidence="1">
    <location>
        <begin position="489"/>
        <end position="507"/>
    </location>
</feature>
<dbReference type="GO" id="GO:0005096">
    <property type="term" value="F:GTPase activator activity"/>
    <property type="evidence" value="ECO:0007669"/>
    <property type="project" value="TreeGrafter"/>
</dbReference>
<feature type="compositionally biased region" description="Basic and acidic residues" evidence="1">
    <location>
        <begin position="32"/>
        <end position="45"/>
    </location>
</feature>
<feature type="compositionally biased region" description="Low complexity" evidence="1">
    <location>
        <begin position="185"/>
        <end position="206"/>
    </location>
</feature>
<feature type="domain" description="Rab-GAP TBC" evidence="2">
    <location>
        <begin position="675"/>
        <end position="861"/>
    </location>
</feature>
<dbReference type="InterPro" id="IPR000195">
    <property type="entry name" value="Rab-GAP-TBC_dom"/>
</dbReference>
<feature type="region of interest" description="Disordered" evidence="1">
    <location>
        <begin position="161"/>
        <end position="240"/>
    </location>
</feature>
<feature type="compositionally biased region" description="Low complexity" evidence="1">
    <location>
        <begin position="1"/>
        <end position="23"/>
    </location>
</feature>
<dbReference type="Pfam" id="PF00566">
    <property type="entry name" value="RabGAP-TBC"/>
    <property type="match status" value="1"/>
</dbReference>
<proteinExistence type="predicted"/>
<dbReference type="AlphaFoldDB" id="A0A9W7Y4K4"/>
<dbReference type="PROSITE" id="PS50086">
    <property type="entry name" value="TBC_RABGAP"/>
    <property type="match status" value="1"/>
</dbReference>
<name>A0A9W7Y4K4_9FUNG</name>
<feature type="compositionally biased region" description="Polar residues" evidence="1">
    <location>
        <begin position="218"/>
        <end position="230"/>
    </location>
</feature>
<dbReference type="EMBL" id="JANBOJ010000070">
    <property type="protein sequence ID" value="KAJ1723360.1"/>
    <property type="molecule type" value="Genomic_DNA"/>
</dbReference>
<accession>A0A9W7Y4K4</accession>
<sequence>MAAAATATATPTTTTSVPAISATQGRSVFLRKHADGHKAGEDSQASHRRVQTPSSQTVVAALADDSGGEQEAPDLDEDDSADEAQEAAAVTALDATATASGPPPEGAGGEDAAVVGALAGGRSNAGPNANGRPGAGAEEDYAEILGAYYDDYLPIVAAGRTVSGERPAEPPAREAKDARRPPQRPQAQAPSATTSSYSSSSSASAHPPHHTLLALRSTYKSEPSMHTTKASPEALASEGGSDYSQMLENALFYSQAIQQIRENDTVDAGDPYAAAVPRTRPGKEDIRQRRARNVVASREVFSITTASTFIPLRSGGAGSSSNKAVGGVAGPRVMRSEPTFMAQAPARRVAGGKIVMQQPQTSSGNSNGNSSGGGSSSSSSSAVPLSRLRPKPGAGGGSAATSSSGGLAAEAHPPPDPEEADGWDAGRRAGCDQPLESSGGRDEGVKQRGVQSPHAAPGPAASPGAYNRLSAASLGSSSLSSARHMAGSLRRHNVGSRRQHHHHHPHLHASVLTAQSRRVAMRLLVRAGLSRIAIRVARLGSDDDSEGGGEEGAAGGSGSFDAQMAAEAAEAEVDAGVDLDPNGLQRLQAARRAQVERIDSFGFMHFPDGDAAGAEQAQAYAAWAARHPVRPSTSSSASRLLAHPDSEARWATLLASFDSTMLRSSRKIKQLVQAGMPAGVRARAYYLFSGAQVLERQGEYARLLALEAQPIFDVIERDVARSYPDHVLFAGAGSAGQQQLRRMLRAYAQYDRETGYCQGMGRLAGLLLIVGVPEEQAFWVLASLVRNYVPRYYAADLAGLRTHTAVFDRLLADRHPRLHAHLAAQGCDALMYATPWFMTLFTLSLPWATALRVWDWFVYRGSKVLFRVALAIMDLAAPYLLDACPTIAELLGFLLHLPADLVAPDALVAAAVRVRVDERRIVKLAQTVEREQQQQQQQKKQQ</sequence>
<feature type="compositionally biased region" description="Low complexity" evidence="1">
    <location>
        <begin position="86"/>
        <end position="100"/>
    </location>
</feature>
<evidence type="ECO:0000259" key="2">
    <source>
        <dbReference type="PROSITE" id="PS50086"/>
    </source>
</evidence>
<feature type="region of interest" description="Disordered" evidence="1">
    <location>
        <begin position="1"/>
        <end position="136"/>
    </location>
</feature>
<evidence type="ECO:0000313" key="3">
    <source>
        <dbReference type="EMBL" id="KAJ1723360.1"/>
    </source>
</evidence>